<comment type="caution">
    <text evidence="8">The sequence shown here is derived from an EMBL/GenBank/DDBJ whole genome shotgun (WGS) entry which is preliminary data.</text>
</comment>
<evidence type="ECO:0000256" key="6">
    <source>
        <dbReference type="ARBA" id="ARBA00023136"/>
    </source>
</evidence>
<keyword evidence="5 7" id="KW-1133">Transmembrane helix</keyword>
<dbReference type="InterPro" id="IPR032808">
    <property type="entry name" value="DoxX"/>
</dbReference>
<keyword evidence="4 7" id="KW-0812">Transmembrane</keyword>
<sequence length="129" mass="13849">MKNFDLGILFARLGLGVCLFMHGFAKILHGIGGVKSILTKAGLPEVMAYGSYVGEVVAPIMIILEIFSRIGTLLVIGTSLTIMYAYHGLGNLLDLASTGGFKAEILYLYIALSLCIIFNGSGKYAIRKD</sequence>
<feature type="transmembrane region" description="Helical" evidence="7">
    <location>
        <begin position="66"/>
        <end position="86"/>
    </location>
</feature>
<dbReference type="eggNOG" id="COG2259">
    <property type="taxonomic scope" value="Bacteria"/>
</dbReference>
<feature type="transmembrane region" description="Helical" evidence="7">
    <location>
        <begin position="6"/>
        <end position="25"/>
    </location>
</feature>
<dbReference type="InterPro" id="IPR051907">
    <property type="entry name" value="DoxX-like_oxidoreductase"/>
</dbReference>
<name>C6REN0_9BACT</name>
<proteinExistence type="inferred from homology"/>
<feature type="transmembrane region" description="Helical" evidence="7">
    <location>
        <begin position="106"/>
        <end position="126"/>
    </location>
</feature>
<evidence type="ECO:0000256" key="5">
    <source>
        <dbReference type="ARBA" id="ARBA00022989"/>
    </source>
</evidence>
<evidence type="ECO:0000256" key="3">
    <source>
        <dbReference type="ARBA" id="ARBA00022475"/>
    </source>
</evidence>
<dbReference type="Proteomes" id="UP000003107">
    <property type="component" value="Unassembled WGS sequence"/>
</dbReference>
<dbReference type="STRING" id="553219.CAMSH0001_0958"/>
<gene>
    <name evidence="8" type="ORF">CAMSH0001_0958</name>
</gene>
<accession>C6REN0</accession>
<reference evidence="8 9" key="1">
    <citation type="submission" date="2009-07" db="EMBL/GenBank/DDBJ databases">
        <authorList>
            <person name="Madupu R."/>
            <person name="Sebastian Y."/>
            <person name="Durkin A.S."/>
            <person name="Torralba M."/>
            <person name="Methe B."/>
            <person name="Sutton G.G."/>
            <person name="Strausberg R.L."/>
            <person name="Nelson K.E."/>
        </authorList>
    </citation>
    <scope>NUCLEOTIDE SEQUENCE [LARGE SCALE GENOMIC DNA]</scope>
    <source>
        <strain evidence="8 9">RM3277</strain>
    </source>
</reference>
<dbReference type="GO" id="GO:0005886">
    <property type="term" value="C:plasma membrane"/>
    <property type="evidence" value="ECO:0007669"/>
    <property type="project" value="UniProtKB-SubCell"/>
</dbReference>
<comment type="similarity">
    <text evidence="2">Belongs to the DoxX family.</text>
</comment>
<dbReference type="Pfam" id="PF07681">
    <property type="entry name" value="DoxX"/>
    <property type="match status" value="1"/>
</dbReference>
<dbReference type="OrthoDB" id="280866at2"/>
<dbReference type="AlphaFoldDB" id="C6REN0"/>
<evidence type="ECO:0000256" key="2">
    <source>
        <dbReference type="ARBA" id="ARBA00006679"/>
    </source>
</evidence>
<evidence type="ECO:0000313" key="8">
    <source>
        <dbReference type="EMBL" id="EET80124.1"/>
    </source>
</evidence>
<evidence type="ECO:0000256" key="4">
    <source>
        <dbReference type="ARBA" id="ARBA00022692"/>
    </source>
</evidence>
<dbReference type="RefSeq" id="WP_002947599.1">
    <property type="nucleotide sequence ID" value="NZ_ACVQ01000015.1"/>
</dbReference>
<evidence type="ECO:0000256" key="7">
    <source>
        <dbReference type="SAM" id="Phobius"/>
    </source>
</evidence>
<dbReference type="PANTHER" id="PTHR33452">
    <property type="entry name" value="OXIDOREDUCTASE CATD-RELATED"/>
    <property type="match status" value="1"/>
</dbReference>
<comment type="subcellular location">
    <subcellularLocation>
        <location evidence="1">Cell membrane</location>
        <topology evidence="1">Multi-pass membrane protein</topology>
    </subcellularLocation>
</comment>
<evidence type="ECO:0000256" key="1">
    <source>
        <dbReference type="ARBA" id="ARBA00004651"/>
    </source>
</evidence>
<evidence type="ECO:0000313" key="9">
    <source>
        <dbReference type="Proteomes" id="UP000003107"/>
    </source>
</evidence>
<protein>
    <submittedName>
        <fullName evidence="8">DoxX family protein</fullName>
    </submittedName>
</protein>
<dbReference type="GeneID" id="60989920"/>
<keyword evidence="9" id="KW-1185">Reference proteome</keyword>
<organism evidence="8 9">
    <name type="scientific">Campylobacter showae RM3277</name>
    <dbReference type="NCBI Taxonomy" id="553219"/>
    <lineage>
        <taxon>Bacteria</taxon>
        <taxon>Pseudomonadati</taxon>
        <taxon>Campylobacterota</taxon>
        <taxon>Epsilonproteobacteria</taxon>
        <taxon>Campylobacterales</taxon>
        <taxon>Campylobacteraceae</taxon>
        <taxon>Campylobacter</taxon>
    </lineage>
</organism>
<keyword evidence="3" id="KW-1003">Cell membrane</keyword>
<dbReference type="PANTHER" id="PTHR33452:SF1">
    <property type="entry name" value="INNER MEMBRANE PROTEIN YPHA-RELATED"/>
    <property type="match status" value="1"/>
</dbReference>
<keyword evidence="6 7" id="KW-0472">Membrane</keyword>
<dbReference type="EMBL" id="ACVQ01000015">
    <property type="protein sequence ID" value="EET80124.1"/>
    <property type="molecule type" value="Genomic_DNA"/>
</dbReference>